<comment type="function">
    <text evidence="4">Formation of pseudouridine at positions 38, 39 and 40 in the anticodon stem and loop of transfer RNAs.</text>
</comment>
<evidence type="ECO:0000256" key="2">
    <source>
        <dbReference type="ARBA" id="ARBA00022694"/>
    </source>
</evidence>
<comment type="subunit">
    <text evidence="4">Homodimer.</text>
</comment>
<reference evidence="7 8" key="1">
    <citation type="submission" date="2020-01" db="EMBL/GenBank/DDBJ databases">
        <title>Draft genome sequence of Cand. Neptunochlamydia vexilliferae K9.</title>
        <authorList>
            <person name="Schulz F."/>
            <person name="Koestlbacher S."/>
            <person name="Wascher F."/>
            <person name="Pizzetti I."/>
            <person name="Horn M."/>
        </authorList>
    </citation>
    <scope>NUCLEOTIDE SEQUENCE [LARGE SCALE GENOMIC DNA]</scope>
    <source>
        <strain evidence="7 8">K9</strain>
    </source>
</reference>
<dbReference type="InterPro" id="IPR020094">
    <property type="entry name" value="TruA/RsuA/RluB/E/F_N"/>
</dbReference>
<dbReference type="PIRSF" id="PIRSF001430">
    <property type="entry name" value="tRNA_psdUrid_synth"/>
    <property type="match status" value="1"/>
</dbReference>
<protein>
    <recommendedName>
        <fullName evidence="4">tRNA pseudouridine synthase A</fullName>
        <ecNumber evidence="4">5.4.99.12</ecNumber>
    </recommendedName>
    <alternativeName>
        <fullName evidence="4">tRNA pseudouridine(38-40) synthase</fullName>
    </alternativeName>
    <alternativeName>
        <fullName evidence="4">tRNA pseudouridylate synthase I</fullName>
    </alternativeName>
    <alternativeName>
        <fullName evidence="4">tRNA-uridine isomerase I</fullName>
    </alternativeName>
</protein>
<dbReference type="Gene3D" id="3.30.70.580">
    <property type="entry name" value="Pseudouridine synthase I, catalytic domain, N-terminal subdomain"/>
    <property type="match status" value="1"/>
</dbReference>
<feature type="binding site" evidence="4">
    <location>
        <position position="113"/>
    </location>
    <ligand>
        <name>substrate</name>
    </ligand>
</feature>
<dbReference type="SUPFAM" id="SSF55120">
    <property type="entry name" value="Pseudouridine synthase"/>
    <property type="match status" value="1"/>
</dbReference>
<dbReference type="EC" id="5.4.99.12" evidence="4"/>
<dbReference type="CDD" id="cd02570">
    <property type="entry name" value="PseudoU_synth_EcTruA"/>
    <property type="match status" value="1"/>
</dbReference>
<comment type="caution">
    <text evidence="4">Lacks conserved residue(s) required for the propagation of feature annotation.</text>
</comment>
<dbReference type="InterPro" id="IPR020095">
    <property type="entry name" value="PsdUridine_synth_TruA_C"/>
</dbReference>
<dbReference type="PANTHER" id="PTHR11142">
    <property type="entry name" value="PSEUDOURIDYLATE SYNTHASE"/>
    <property type="match status" value="1"/>
</dbReference>
<dbReference type="EMBL" id="JAAEJV010000037">
    <property type="protein sequence ID" value="MBF5059727.1"/>
    <property type="molecule type" value="Genomic_DNA"/>
</dbReference>
<evidence type="ECO:0000256" key="3">
    <source>
        <dbReference type="ARBA" id="ARBA00023235"/>
    </source>
</evidence>
<organism evidence="7 8">
    <name type="scientific">Candidatus Neptunichlamydia vexilliferae</name>
    <dbReference type="NCBI Taxonomy" id="1651774"/>
    <lineage>
        <taxon>Bacteria</taxon>
        <taxon>Pseudomonadati</taxon>
        <taxon>Chlamydiota</taxon>
        <taxon>Chlamydiia</taxon>
        <taxon>Parachlamydiales</taxon>
        <taxon>Simkaniaceae</taxon>
        <taxon>Candidatus Neptunichlamydia</taxon>
    </lineage>
</organism>
<dbReference type="NCBIfam" id="TIGR00071">
    <property type="entry name" value="hisT_truA"/>
    <property type="match status" value="1"/>
</dbReference>
<name>A0ABS0B033_9BACT</name>
<dbReference type="InterPro" id="IPR001406">
    <property type="entry name" value="PsdUridine_synth_TruA"/>
</dbReference>
<evidence type="ECO:0000256" key="5">
    <source>
        <dbReference type="RuleBase" id="RU003792"/>
    </source>
</evidence>
<proteinExistence type="inferred from homology"/>
<dbReference type="InterPro" id="IPR020097">
    <property type="entry name" value="PsdUridine_synth_TruA_a/b_dom"/>
</dbReference>
<evidence type="ECO:0000313" key="7">
    <source>
        <dbReference type="EMBL" id="MBF5059727.1"/>
    </source>
</evidence>
<sequence length="249" mass="28018">MLFHMNIKLVIAYDGTDFFGWQESSDGPSIEGTLREVLEKIYQEPMTLQAASRTDAGVHAEGQVVNYRTEKKKELSRLKISLNQLLPKTIRVTSLEEVDDTFHPTLDNVGKEYHYHLSLGGVASPFHRHIAWHIHTPLDIARMKEAAPLFIGTHDFATFANACDPKPKKTIRTLTSLEIKEECPLLQIAVRGTNFLYKMVRNIVGTLVYIGQGKLSLEEARLLIEKKDRTLAGPAAPAHGLTLKKVFYP</sequence>
<dbReference type="GO" id="GO:0160147">
    <property type="term" value="F:tRNA pseudouridine(38-40) synthase activity"/>
    <property type="evidence" value="ECO:0007669"/>
    <property type="project" value="UniProtKB-EC"/>
</dbReference>
<dbReference type="InterPro" id="IPR020103">
    <property type="entry name" value="PsdUridine_synth_cat_dom_sf"/>
</dbReference>
<dbReference type="Gene3D" id="3.30.70.660">
    <property type="entry name" value="Pseudouridine synthase I, catalytic domain, C-terminal subdomain"/>
    <property type="match status" value="1"/>
</dbReference>
<feature type="domain" description="Pseudouridine synthase I TruA alpha/beta" evidence="6">
    <location>
        <begin position="146"/>
        <end position="249"/>
    </location>
</feature>
<comment type="similarity">
    <text evidence="1 4 5">Belongs to the tRNA pseudouridine synthase TruA family.</text>
</comment>
<dbReference type="Proteomes" id="UP001194714">
    <property type="component" value="Unassembled WGS sequence"/>
</dbReference>
<gene>
    <name evidence="4" type="primary">truA</name>
    <name evidence="7" type="ORF">NEPTK9_001243</name>
</gene>
<evidence type="ECO:0000256" key="1">
    <source>
        <dbReference type="ARBA" id="ARBA00009375"/>
    </source>
</evidence>
<dbReference type="Pfam" id="PF01416">
    <property type="entry name" value="PseudoU_synth_1"/>
    <property type="match status" value="2"/>
</dbReference>
<feature type="domain" description="Pseudouridine synthase I TruA alpha/beta" evidence="6">
    <location>
        <begin position="11"/>
        <end position="103"/>
    </location>
</feature>
<keyword evidence="8" id="KW-1185">Reference proteome</keyword>
<evidence type="ECO:0000256" key="4">
    <source>
        <dbReference type="HAMAP-Rule" id="MF_00171"/>
    </source>
</evidence>
<feature type="active site" description="Nucleophile" evidence="4">
    <location>
        <position position="55"/>
    </location>
</feature>
<keyword evidence="2 4" id="KW-0819">tRNA processing</keyword>
<keyword evidence="3 4" id="KW-0413">Isomerase</keyword>
<evidence type="ECO:0000259" key="6">
    <source>
        <dbReference type="Pfam" id="PF01416"/>
    </source>
</evidence>
<evidence type="ECO:0000313" key="8">
    <source>
        <dbReference type="Proteomes" id="UP001194714"/>
    </source>
</evidence>
<accession>A0ABS0B033</accession>
<comment type="caution">
    <text evidence="7">The sequence shown here is derived from an EMBL/GenBank/DDBJ whole genome shotgun (WGS) entry which is preliminary data.</text>
</comment>
<dbReference type="HAMAP" id="MF_00171">
    <property type="entry name" value="TruA"/>
    <property type="match status" value="1"/>
</dbReference>
<comment type="catalytic activity">
    <reaction evidence="4 5">
        <text>uridine(38/39/40) in tRNA = pseudouridine(38/39/40) in tRNA</text>
        <dbReference type="Rhea" id="RHEA:22376"/>
        <dbReference type="Rhea" id="RHEA-COMP:10085"/>
        <dbReference type="Rhea" id="RHEA-COMP:10087"/>
        <dbReference type="ChEBI" id="CHEBI:65314"/>
        <dbReference type="ChEBI" id="CHEBI:65315"/>
        <dbReference type="EC" id="5.4.99.12"/>
    </reaction>
</comment>
<dbReference type="PANTHER" id="PTHR11142:SF0">
    <property type="entry name" value="TRNA PSEUDOURIDINE SYNTHASE-LIKE 1"/>
    <property type="match status" value="1"/>
</dbReference>